<dbReference type="PANTHER" id="PTHR36922">
    <property type="entry name" value="BLL2446 PROTEIN"/>
    <property type="match status" value="1"/>
</dbReference>
<dbReference type="RefSeq" id="WP_218390648.1">
    <property type="nucleotide sequence ID" value="NZ_JAHUZE010000001.1"/>
</dbReference>
<name>A0ABS6SZ23_9RHOB</name>
<protein>
    <submittedName>
        <fullName evidence="1">DUF1993 domain-containing protein</fullName>
    </submittedName>
</protein>
<dbReference type="InterPro" id="IPR018531">
    <property type="entry name" value="DUF1993"/>
</dbReference>
<evidence type="ECO:0000313" key="1">
    <source>
        <dbReference type="EMBL" id="MBV7377778.1"/>
    </source>
</evidence>
<reference evidence="1 2" key="1">
    <citation type="submission" date="2021-05" db="EMBL/GenBank/DDBJ databases">
        <title>Culturable bacteria isolated from Daya Bay.</title>
        <authorList>
            <person name="Zheng W."/>
            <person name="Yu S."/>
            <person name="Huang Y."/>
        </authorList>
    </citation>
    <scope>NUCLEOTIDE SEQUENCE [LARGE SCALE GENOMIC DNA]</scope>
    <source>
        <strain evidence="1 2">DP4N28-5</strain>
    </source>
</reference>
<keyword evidence="2" id="KW-1185">Reference proteome</keyword>
<sequence>MAPALYTASVPVFLHYLEQARGLVAQCRTQPDLLEAKLAPDMFSGAQQFASAAGFALRGTFPMIGERTPDFPEAAMDYDGVLARIDFAHERLVTLDPATFDGAEGRTVRHIAGFAELDQKAGDYLHLFAMPNFLFHLSMGFAVLRQGGLEIGKSDFDGLHDYPQGFSF</sequence>
<gene>
    <name evidence="1" type="ORF">KJP28_02495</name>
</gene>
<organism evidence="1 2">
    <name type="scientific">Maritimibacter dapengensis</name>
    <dbReference type="NCBI Taxonomy" id="2836868"/>
    <lineage>
        <taxon>Bacteria</taxon>
        <taxon>Pseudomonadati</taxon>
        <taxon>Pseudomonadota</taxon>
        <taxon>Alphaproteobacteria</taxon>
        <taxon>Rhodobacterales</taxon>
        <taxon>Roseobacteraceae</taxon>
        <taxon>Maritimibacter</taxon>
    </lineage>
</organism>
<proteinExistence type="predicted"/>
<dbReference type="Pfam" id="PF09351">
    <property type="entry name" value="DUF1993"/>
    <property type="match status" value="1"/>
</dbReference>
<dbReference type="Proteomes" id="UP000756530">
    <property type="component" value="Unassembled WGS sequence"/>
</dbReference>
<dbReference type="EMBL" id="JAHUZE010000001">
    <property type="protein sequence ID" value="MBV7377778.1"/>
    <property type="molecule type" value="Genomic_DNA"/>
</dbReference>
<dbReference type="PANTHER" id="PTHR36922:SF1">
    <property type="entry name" value="DUF1993 DOMAIN-CONTAINING PROTEIN"/>
    <property type="match status" value="1"/>
</dbReference>
<comment type="caution">
    <text evidence="1">The sequence shown here is derived from an EMBL/GenBank/DDBJ whole genome shotgun (WGS) entry which is preliminary data.</text>
</comment>
<accession>A0ABS6SZ23</accession>
<evidence type="ECO:0000313" key="2">
    <source>
        <dbReference type="Proteomes" id="UP000756530"/>
    </source>
</evidence>